<reference evidence="1" key="1">
    <citation type="submission" date="2021-02" db="EMBL/GenBank/DDBJ databases">
        <authorList>
            <consortium name="DOE Joint Genome Institute"/>
            <person name="Ahrendt S."/>
            <person name="Looney B.P."/>
            <person name="Miyauchi S."/>
            <person name="Morin E."/>
            <person name="Drula E."/>
            <person name="Courty P.E."/>
            <person name="Chicoki N."/>
            <person name="Fauchery L."/>
            <person name="Kohler A."/>
            <person name="Kuo A."/>
            <person name="Labutti K."/>
            <person name="Pangilinan J."/>
            <person name="Lipzen A."/>
            <person name="Riley R."/>
            <person name="Andreopoulos W."/>
            <person name="He G."/>
            <person name="Johnson J."/>
            <person name="Barry K.W."/>
            <person name="Grigoriev I.V."/>
            <person name="Nagy L."/>
            <person name="Hibbett D."/>
            <person name="Henrissat B."/>
            <person name="Matheny P.B."/>
            <person name="Labbe J."/>
            <person name="Martin F."/>
        </authorList>
    </citation>
    <scope>NUCLEOTIDE SEQUENCE</scope>
    <source>
        <strain evidence="1">FP105234-sp</strain>
    </source>
</reference>
<evidence type="ECO:0000313" key="1">
    <source>
        <dbReference type="EMBL" id="KAI0040716.1"/>
    </source>
</evidence>
<evidence type="ECO:0000313" key="2">
    <source>
        <dbReference type="Proteomes" id="UP000814033"/>
    </source>
</evidence>
<dbReference type="EMBL" id="MU276173">
    <property type="protein sequence ID" value="KAI0040716.1"/>
    <property type="molecule type" value="Genomic_DNA"/>
</dbReference>
<protein>
    <submittedName>
        <fullName evidence="1">Uncharacterized protein</fullName>
    </submittedName>
</protein>
<keyword evidence="2" id="KW-1185">Reference proteome</keyword>
<organism evidence="1 2">
    <name type="scientific">Auriscalpium vulgare</name>
    <dbReference type="NCBI Taxonomy" id="40419"/>
    <lineage>
        <taxon>Eukaryota</taxon>
        <taxon>Fungi</taxon>
        <taxon>Dikarya</taxon>
        <taxon>Basidiomycota</taxon>
        <taxon>Agaricomycotina</taxon>
        <taxon>Agaricomycetes</taxon>
        <taxon>Russulales</taxon>
        <taxon>Auriscalpiaceae</taxon>
        <taxon>Auriscalpium</taxon>
    </lineage>
</organism>
<gene>
    <name evidence="1" type="ORF">FA95DRAFT_827268</name>
</gene>
<name>A0ACB8RAS2_9AGAM</name>
<accession>A0ACB8RAS2</accession>
<proteinExistence type="predicted"/>
<reference evidence="1" key="2">
    <citation type="journal article" date="2022" name="New Phytol.">
        <title>Evolutionary transition to the ectomycorrhizal habit in the genomes of a hyperdiverse lineage of mushroom-forming fungi.</title>
        <authorList>
            <person name="Looney B."/>
            <person name="Miyauchi S."/>
            <person name="Morin E."/>
            <person name="Drula E."/>
            <person name="Courty P.E."/>
            <person name="Kohler A."/>
            <person name="Kuo A."/>
            <person name="LaButti K."/>
            <person name="Pangilinan J."/>
            <person name="Lipzen A."/>
            <person name="Riley R."/>
            <person name="Andreopoulos W."/>
            <person name="He G."/>
            <person name="Johnson J."/>
            <person name="Nolan M."/>
            <person name="Tritt A."/>
            <person name="Barry K.W."/>
            <person name="Grigoriev I.V."/>
            <person name="Nagy L.G."/>
            <person name="Hibbett D."/>
            <person name="Henrissat B."/>
            <person name="Matheny P.B."/>
            <person name="Labbe J."/>
            <person name="Martin F.M."/>
        </authorList>
    </citation>
    <scope>NUCLEOTIDE SEQUENCE</scope>
    <source>
        <strain evidence="1">FP105234-sp</strain>
    </source>
</reference>
<sequence>MVRSLGIRPFLCVRRHAACGYHFHAIGAVDNARCGANRLRSARSMASCSQLAAFWGREHGRRQRCAVAALLGHRGARKRRGRGVVGSERPGRAHVSLNGNVTRKGLRAAGYSADSARSAGKSVTVGSWVWMCPAHESGPCVHKSNPLSGSKGTHSGSISLDLFRAVSGTPPRQRSPSA</sequence>
<dbReference type="Proteomes" id="UP000814033">
    <property type="component" value="Unassembled WGS sequence"/>
</dbReference>
<comment type="caution">
    <text evidence="1">The sequence shown here is derived from an EMBL/GenBank/DDBJ whole genome shotgun (WGS) entry which is preliminary data.</text>
</comment>